<evidence type="ECO:0000313" key="2">
    <source>
        <dbReference type="Proteomes" id="UP000514509"/>
    </source>
</evidence>
<sequence length="129" mass="14908">MGEINIKLYNPEDGWSCTLDALQLSDIEFELRSNHLWEESLTYGTIIQVVEKQEPDNSYVLKAIRKESDFYTSRFLLNSNTDQSKLRMIGDEIMELGGYWEVVFGGYAIVNIPKDSNFKLDERIKSIMG</sequence>
<protein>
    <submittedName>
        <fullName evidence="1">DUF4265 domain-containing protein</fullName>
    </submittedName>
</protein>
<dbReference type="AlphaFoldDB" id="A0A7L7LBS5"/>
<name>A0A7L7LBS5_9BACT</name>
<dbReference type="EMBL" id="CP055153">
    <property type="protein sequence ID" value="QMU30154.1"/>
    <property type="molecule type" value="Genomic_DNA"/>
</dbReference>
<dbReference type="Proteomes" id="UP000514509">
    <property type="component" value="Chromosome"/>
</dbReference>
<dbReference type="KEGG" id="add:HUW48_19910"/>
<dbReference type="RefSeq" id="WP_182412610.1">
    <property type="nucleotide sequence ID" value="NZ_CP055153.1"/>
</dbReference>
<evidence type="ECO:0000313" key="1">
    <source>
        <dbReference type="EMBL" id="QMU30154.1"/>
    </source>
</evidence>
<gene>
    <name evidence="1" type="ORF">HUW48_19910</name>
</gene>
<keyword evidence="2" id="KW-1185">Reference proteome</keyword>
<accession>A0A7L7LBS5</accession>
<proteinExistence type="predicted"/>
<organism evidence="1 2">
    <name type="scientific">Adhaeribacter radiodurans</name>
    <dbReference type="NCBI Taxonomy" id="2745197"/>
    <lineage>
        <taxon>Bacteria</taxon>
        <taxon>Pseudomonadati</taxon>
        <taxon>Bacteroidota</taxon>
        <taxon>Cytophagia</taxon>
        <taxon>Cytophagales</taxon>
        <taxon>Hymenobacteraceae</taxon>
        <taxon>Adhaeribacter</taxon>
    </lineage>
</organism>
<reference evidence="1 2" key="1">
    <citation type="submission" date="2020-08" db="EMBL/GenBank/DDBJ databases">
        <title>Adhaeribacter dokdonensis sp. nov., isolated from the rhizosphere of Elymus tsukushiensis, a plant native to the Dokdo Islands, Republic of Korea.</title>
        <authorList>
            <person name="Ghim S.Y."/>
        </authorList>
    </citation>
    <scope>NUCLEOTIDE SEQUENCE [LARGE SCALE GENOMIC DNA]</scope>
    <source>
        <strain evidence="1 2">KUDC8001</strain>
    </source>
</reference>